<dbReference type="GO" id="GO:0008908">
    <property type="term" value="F:isochorismatase activity"/>
    <property type="evidence" value="ECO:0007669"/>
    <property type="project" value="InterPro"/>
</dbReference>
<dbReference type="InterPro" id="IPR036380">
    <property type="entry name" value="Isochorismatase-like_sf"/>
</dbReference>
<evidence type="ECO:0000313" key="4">
    <source>
        <dbReference type="Proteomes" id="UP000269198"/>
    </source>
</evidence>
<dbReference type="RefSeq" id="WP_123200119.1">
    <property type="nucleotide sequence ID" value="NZ_RJMB01000003.1"/>
</dbReference>
<comment type="caution">
    <text evidence="3">The sequence shown here is derived from an EMBL/GenBank/DDBJ whole genome shotgun (WGS) entry which is preliminary data.</text>
</comment>
<dbReference type="AlphaFoldDB" id="A0A3N0EFJ5"/>
<dbReference type="InterPro" id="IPR000868">
    <property type="entry name" value="Isochorismatase-like_dom"/>
</dbReference>
<dbReference type="Gene3D" id="3.40.50.850">
    <property type="entry name" value="Isochorismatase-like"/>
    <property type="match status" value="1"/>
</dbReference>
<protein>
    <submittedName>
        <fullName evidence="3">Isochorismatase family protein</fullName>
    </submittedName>
</protein>
<keyword evidence="1" id="KW-0378">Hydrolase</keyword>
<dbReference type="EMBL" id="RJMB01000003">
    <property type="protein sequence ID" value="RNL86594.1"/>
    <property type="molecule type" value="Genomic_DNA"/>
</dbReference>
<dbReference type="PANTHER" id="PTHR43540">
    <property type="entry name" value="PEROXYUREIDOACRYLATE/UREIDOACRYLATE AMIDOHYDROLASE-RELATED"/>
    <property type="match status" value="1"/>
</dbReference>
<dbReference type="InterPro" id="IPR050272">
    <property type="entry name" value="Isochorismatase-like_hydrls"/>
</dbReference>
<dbReference type="InterPro" id="IPR016291">
    <property type="entry name" value="Isochorismatase"/>
</dbReference>
<evidence type="ECO:0000313" key="3">
    <source>
        <dbReference type="EMBL" id="RNL86594.1"/>
    </source>
</evidence>
<reference evidence="3 4" key="1">
    <citation type="submission" date="2018-11" db="EMBL/GenBank/DDBJ databases">
        <title>The genome draft of YIM 96095.</title>
        <authorList>
            <person name="Tang S.-K."/>
            <person name="Chunyu W.-X."/>
            <person name="Feng Y.-Z."/>
        </authorList>
    </citation>
    <scope>NUCLEOTIDE SEQUENCE [LARGE SCALE GENOMIC DNA]</scope>
    <source>
        <strain evidence="3 4">YIM 96095</strain>
    </source>
</reference>
<evidence type="ECO:0000256" key="1">
    <source>
        <dbReference type="ARBA" id="ARBA00022801"/>
    </source>
</evidence>
<sequence>MAGIPHIAPYAMPTADELPRNTARWTLEPGRAVVLFHDMQRYFLRPFDPAADPARSLLANASSLRSTCLALGIPMAFTAQPGGMTRKERGLLHDFWGPGMRSDAEDREIVESLAPRPHDWLLTKWRYSAFFGTGLLDRMRAHGRDQLVIGGVYGHVGVLMTAVEAFTNDIEPFLVADAVADFSADYHRLTIEYAAGRCAVVSETQALIAQLDDERRTERTGPSEVGA</sequence>
<dbReference type="PRINTS" id="PR01398">
    <property type="entry name" value="ISCHRISMTASE"/>
</dbReference>
<name>A0A3N0EFJ5_9ACTN</name>
<dbReference type="Pfam" id="PF00857">
    <property type="entry name" value="Isochorismatase"/>
    <property type="match status" value="1"/>
</dbReference>
<dbReference type="SUPFAM" id="SSF52499">
    <property type="entry name" value="Isochorismatase-like hydrolases"/>
    <property type="match status" value="1"/>
</dbReference>
<keyword evidence="4" id="KW-1185">Reference proteome</keyword>
<dbReference type="Proteomes" id="UP000269198">
    <property type="component" value="Unassembled WGS sequence"/>
</dbReference>
<evidence type="ECO:0000259" key="2">
    <source>
        <dbReference type="Pfam" id="PF00857"/>
    </source>
</evidence>
<proteinExistence type="predicted"/>
<feature type="domain" description="Isochorismatase-like" evidence="2">
    <location>
        <begin position="33"/>
        <end position="205"/>
    </location>
</feature>
<dbReference type="PANTHER" id="PTHR43540:SF3">
    <property type="entry name" value="ENTEROBACTIN SYNTHASE COMPONENT B"/>
    <property type="match status" value="1"/>
</dbReference>
<gene>
    <name evidence="3" type="ORF">EFW17_05230</name>
</gene>
<dbReference type="PIRSF" id="PIRSF001111">
    <property type="entry name" value="Isochorismatase"/>
    <property type="match status" value="1"/>
</dbReference>
<organism evidence="3 4">
    <name type="scientific">Halostreptopolyspora alba</name>
    <dbReference type="NCBI Taxonomy" id="2487137"/>
    <lineage>
        <taxon>Bacteria</taxon>
        <taxon>Bacillati</taxon>
        <taxon>Actinomycetota</taxon>
        <taxon>Actinomycetes</taxon>
        <taxon>Streptosporangiales</taxon>
        <taxon>Nocardiopsidaceae</taxon>
        <taxon>Halostreptopolyspora</taxon>
    </lineage>
</organism>
<accession>A0A3N0EFJ5</accession>
<dbReference type="OrthoDB" id="5794853at2"/>